<evidence type="ECO:0000313" key="3">
    <source>
        <dbReference type="EMBL" id="CAL6000772.1"/>
    </source>
</evidence>
<evidence type="ECO:0000313" key="2">
    <source>
        <dbReference type="EMBL" id="CAI9973575.1"/>
    </source>
</evidence>
<protein>
    <submittedName>
        <fullName evidence="2">Transposase IS4</fullName>
    </submittedName>
    <submittedName>
        <fullName evidence="3">Transposase_IS4</fullName>
    </submittedName>
</protein>
<keyword evidence="4" id="KW-1185">Reference proteome</keyword>
<proteinExistence type="predicted"/>
<reference evidence="3 4" key="2">
    <citation type="submission" date="2024-07" db="EMBL/GenBank/DDBJ databases">
        <authorList>
            <person name="Akdeniz Z."/>
        </authorList>
    </citation>
    <scope>NUCLEOTIDE SEQUENCE [LARGE SCALE GENOMIC DNA]</scope>
</reference>
<organism evidence="2">
    <name type="scientific">Hexamita inflata</name>
    <dbReference type="NCBI Taxonomy" id="28002"/>
    <lineage>
        <taxon>Eukaryota</taxon>
        <taxon>Metamonada</taxon>
        <taxon>Diplomonadida</taxon>
        <taxon>Hexamitidae</taxon>
        <taxon>Hexamitinae</taxon>
        <taxon>Hexamita</taxon>
    </lineage>
</organism>
<dbReference type="EMBL" id="CATOUU010001125">
    <property type="protein sequence ID" value="CAI9973575.1"/>
    <property type="molecule type" value="Genomic_DNA"/>
</dbReference>
<evidence type="ECO:0000259" key="1">
    <source>
        <dbReference type="Pfam" id="PF13843"/>
    </source>
</evidence>
<name>A0AA86RA35_9EUKA</name>
<feature type="domain" description="PiggyBac transposable element-derived protein" evidence="1">
    <location>
        <begin position="9"/>
        <end position="168"/>
    </location>
</feature>
<dbReference type="Proteomes" id="UP001642409">
    <property type="component" value="Unassembled WGS sequence"/>
</dbReference>
<gene>
    <name evidence="3" type="ORF">HINF_LOCUS16890</name>
    <name evidence="2" type="ORF">HINF_LOCUS61220</name>
</gene>
<accession>A0AA86RA35</accession>
<dbReference type="InterPro" id="IPR029526">
    <property type="entry name" value="PGBD"/>
</dbReference>
<dbReference type="Pfam" id="PF13843">
    <property type="entry name" value="DDE_Tnp_1_7"/>
    <property type="match status" value="1"/>
</dbReference>
<dbReference type="AlphaFoldDB" id="A0AA86RA35"/>
<reference evidence="2" key="1">
    <citation type="submission" date="2023-06" db="EMBL/GenBank/DDBJ databases">
        <authorList>
            <person name="Kurt Z."/>
        </authorList>
    </citation>
    <scope>NUCLEOTIDE SEQUENCE</scope>
</reference>
<sequence>MVYRYGAGENMSLDELYCMLSIILTMCIHPNKDIQDHWSNSGLLCNPFIKETLPRNQFLQLWYNLRFCDHRNPVSEVQETIPDKEDDGYESEKFEAYLKDSTNYEKEHNIDPALKRVQSLSNELIKLWKIAFARNIPTSKKFRFTIDESLLFFNGRVIFKVFNPMKPAE</sequence>
<comment type="caution">
    <text evidence="2">The sequence shown here is derived from an EMBL/GenBank/DDBJ whole genome shotgun (WGS) entry which is preliminary data.</text>
</comment>
<evidence type="ECO:0000313" key="4">
    <source>
        <dbReference type="Proteomes" id="UP001642409"/>
    </source>
</evidence>
<dbReference type="EMBL" id="CAXDID020000042">
    <property type="protein sequence ID" value="CAL6000772.1"/>
    <property type="molecule type" value="Genomic_DNA"/>
</dbReference>